<dbReference type="AlphaFoldDB" id="A0A4R8VDM4"/>
<dbReference type="Pfam" id="PF01408">
    <property type="entry name" value="GFO_IDH_MocA"/>
    <property type="match status" value="1"/>
</dbReference>
<comment type="similarity">
    <text evidence="1">Belongs to the Gfo/Idh/MocA family.</text>
</comment>
<evidence type="ECO:0000313" key="7">
    <source>
        <dbReference type="Proteomes" id="UP000298488"/>
    </source>
</evidence>
<protein>
    <submittedName>
        <fullName evidence="6">Gfo/Idh/MocA family oxidoreductase</fullName>
    </submittedName>
</protein>
<sequence length="333" mass="35510">MGSLRWGILGTGGIAHAFTSDLVGHGFTVTAVGSRSQVGAERFASVFGIEHAHASYESLVADDAVDAVYIATPHPVHAENTLLALDAGRHVLVEKPFALNAAQARAMVSRAQSGGQVILEAMWTRFLPHMVRIRELIASGAIGDVHTLLADHNQRLSNDPLGRIRNPELGGGALLDLGIYPISLAWDLFGGPDRILASASMTETGVDRQTGIILAYRGGAHAVLQTALDTRGPNGASIIGTAGRIDIDAVWYMPTSFTVFDSAGNTVERWDEPVTGRGMQFQAWELERLVAEGSSDNDVLPPAESIAIMETLDEIRRQIGLVYPQESTGVAQA</sequence>
<reference evidence="6 7" key="1">
    <citation type="submission" date="2019-03" db="EMBL/GenBank/DDBJ databases">
        <title>Genomics of glacier-inhabiting Cryobacterium strains.</title>
        <authorList>
            <person name="Liu Q."/>
            <person name="Xin Y.-H."/>
        </authorList>
    </citation>
    <scope>NUCLEOTIDE SEQUENCE [LARGE SCALE GENOMIC DNA]</scope>
    <source>
        <strain evidence="6 7">CGMCC 1.10440</strain>
    </source>
</reference>
<evidence type="ECO:0000259" key="5">
    <source>
        <dbReference type="Pfam" id="PF22725"/>
    </source>
</evidence>
<keyword evidence="2" id="KW-0560">Oxidoreductase</keyword>
<dbReference type="RefSeq" id="WP_104096124.1">
    <property type="nucleotide sequence ID" value="NZ_JACHBP010000001.1"/>
</dbReference>
<gene>
    <name evidence="6" type="ORF">E3N84_09600</name>
</gene>
<dbReference type="Proteomes" id="UP000298488">
    <property type="component" value="Unassembled WGS sequence"/>
</dbReference>
<accession>A0A4R8VDM4</accession>
<dbReference type="InterPro" id="IPR055170">
    <property type="entry name" value="GFO_IDH_MocA-like_dom"/>
</dbReference>
<dbReference type="InterPro" id="IPR036291">
    <property type="entry name" value="NAD(P)-bd_dom_sf"/>
</dbReference>
<dbReference type="GO" id="GO:0016491">
    <property type="term" value="F:oxidoreductase activity"/>
    <property type="evidence" value="ECO:0007669"/>
    <property type="project" value="UniProtKB-KW"/>
</dbReference>
<dbReference type="InterPro" id="IPR050984">
    <property type="entry name" value="Gfo/Idh/MocA_domain"/>
</dbReference>
<dbReference type="Pfam" id="PF22725">
    <property type="entry name" value="GFO_IDH_MocA_C3"/>
    <property type="match status" value="1"/>
</dbReference>
<name>A0A4R8VDM4_9MICO</name>
<keyword evidence="3" id="KW-0520">NAD</keyword>
<comment type="caution">
    <text evidence="6">The sequence shown here is derived from an EMBL/GenBank/DDBJ whole genome shotgun (WGS) entry which is preliminary data.</text>
</comment>
<dbReference type="EMBL" id="SOFI01000003">
    <property type="protein sequence ID" value="TFB80260.1"/>
    <property type="molecule type" value="Genomic_DNA"/>
</dbReference>
<evidence type="ECO:0000256" key="2">
    <source>
        <dbReference type="ARBA" id="ARBA00023002"/>
    </source>
</evidence>
<dbReference type="InterPro" id="IPR000683">
    <property type="entry name" value="Gfo/Idh/MocA-like_OxRdtase_N"/>
</dbReference>
<organism evidence="6 7">
    <name type="scientific">Terrimesophilobacter mesophilus</name>
    <dbReference type="NCBI Taxonomy" id="433647"/>
    <lineage>
        <taxon>Bacteria</taxon>
        <taxon>Bacillati</taxon>
        <taxon>Actinomycetota</taxon>
        <taxon>Actinomycetes</taxon>
        <taxon>Micrococcales</taxon>
        <taxon>Microbacteriaceae</taxon>
        <taxon>Terrimesophilobacter</taxon>
    </lineage>
</organism>
<feature type="domain" description="GFO/IDH/MocA-like oxidoreductase" evidence="5">
    <location>
        <begin position="131"/>
        <end position="245"/>
    </location>
</feature>
<evidence type="ECO:0000259" key="4">
    <source>
        <dbReference type="Pfam" id="PF01408"/>
    </source>
</evidence>
<dbReference type="GO" id="GO:0000166">
    <property type="term" value="F:nucleotide binding"/>
    <property type="evidence" value="ECO:0007669"/>
    <property type="project" value="InterPro"/>
</dbReference>
<dbReference type="SUPFAM" id="SSF55347">
    <property type="entry name" value="Glyceraldehyde-3-phosphate dehydrogenase-like, C-terminal domain"/>
    <property type="match status" value="1"/>
</dbReference>
<dbReference type="PANTHER" id="PTHR22604">
    <property type="entry name" value="OXIDOREDUCTASES"/>
    <property type="match status" value="1"/>
</dbReference>
<dbReference type="Gene3D" id="3.30.360.10">
    <property type="entry name" value="Dihydrodipicolinate Reductase, domain 2"/>
    <property type="match status" value="1"/>
</dbReference>
<keyword evidence="7" id="KW-1185">Reference proteome</keyword>
<dbReference type="Gene3D" id="3.40.50.720">
    <property type="entry name" value="NAD(P)-binding Rossmann-like Domain"/>
    <property type="match status" value="1"/>
</dbReference>
<evidence type="ECO:0000256" key="3">
    <source>
        <dbReference type="ARBA" id="ARBA00023027"/>
    </source>
</evidence>
<evidence type="ECO:0000313" key="6">
    <source>
        <dbReference type="EMBL" id="TFB80260.1"/>
    </source>
</evidence>
<dbReference type="PANTHER" id="PTHR22604:SF105">
    <property type="entry name" value="TRANS-1,2-DIHYDROBENZENE-1,2-DIOL DEHYDROGENASE"/>
    <property type="match status" value="1"/>
</dbReference>
<proteinExistence type="inferred from homology"/>
<feature type="domain" description="Gfo/Idh/MocA-like oxidoreductase N-terminal" evidence="4">
    <location>
        <begin position="4"/>
        <end position="117"/>
    </location>
</feature>
<dbReference type="OrthoDB" id="9815825at2"/>
<dbReference type="SUPFAM" id="SSF51735">
    <property type="entry name" value="NAD(P)-binding Rossmann-fold domains"/>
    <property type="match status" value="1"/>
</dbReference>
<evidence type="ECO:0000256" key="1">
    <source>
        <dbReference type="ARBA" id="ARBA00010928"/>
    </source>
</evidence>